<dbReference type="OrthoDB" id="8596007at2"/>
<protein>
    <submittedName>
        <fullName evidence="7">Glucarate transporter</fullName>
    </submittedName>
</protein>
<keyword evidence="2 5" id="KW-0812">Transmembrane</keyword>
<evidence type="ECO:0000256" key="5">
    <source>
        <dbReference type="SAM" id="Phobius"/>
    </source>
</evidence>
<dbReference type="STRING" id="134601.AFA91_03120"/>
<dbReference type="SUPFAM" id="SSF103473">
    <property type="entry name" value="MFS general substrate transporter"/>
    <property type="match status" value="1"/>
</dbReference>
<feature type="transmembrane region" description="Helical" evidence="5">
    <location>
        <begin position="253"/>
        <end position="271"/>
    </location>
</feature>
<evidence type="ECO:0000259" key="6">
    <source>
        <dbReference type="PROSITE" id="PS50850"/>
    </source>
</evidence>
<evidence type="ECO:0000256" key="2">
    <source>
        <dbReference type="ARBA" id="ARBA00022692"/>
    </source>
</evidence>
<feature type="transmembrane region" description="Helical" evidence="5">
    <location>
        <begin position="91"/>
        <end position="119"/>
    </location>
</feature>
<name>A0A0K0X171_MYCGD</name>
<feature type="transmembrane region" description="Helical" evidence="5">
    <location>
        <begin position="413"/>
        <end position="433"/>
    </location>
</feature>
<evidence type="ECO:0000313" key="8">
    <source>
        <dbReference type="Proteomes" id="UP000062255"/>
    </source>
</evidence>
<dbReference type="PANTHER" id="PTHR11662">
    <property type="entry name" value="SOLUTE CARRIER FAMILY 17"/>
    <property type="match status" value="1"/>
</dbReference>
<feature type="transmembrane region" description="Helical" evidence="5">
    <location>
        <begin position="178"/>
        <end position="198"/>
    </location>
</feature>
<feature type="transmembrane region" description="Helical" evidence="5">
    <location>
        <begin position="351"/>
        <end position="376"/>
    </location>
</feature>
<dbReference type="KEGG" id="mgo:AFA91_03120"/>
<evidence type="ECO:0000256" key="4">
    <source>
        <dbReference type="ARBA" id="ARBA00023136"/>
    </source>
</evidence>
<dbReference type="GO" id="GO:0022857">
    <property type="term" value="F:transmembrane transporter activity"/>
    <property type="evidence" value="ECO:0007669"/>
    <property type="project" value="InterPro"/>
</dbReference>
<dbReference type="EMBL" id="CP012150">
    <property type="protein sequence ID" value="AKS31033.1"/>
    <property type="molecule type" value="Genomic_DNA"/>
</dbReference>
<dbReference type="AlphaFoldDB" id="A0A0K0X171"/>
<gene>
    <name evidence="7" type="ORF">AFA91_03120</name>
</gene>
<comment type="subcellular location">
    <subcellularLocation>
        <location evidence="1">Cell membrane</location>
        <topology evidence="1">Multi-pass membrane protein</topology>
    </subcellularLocation>
</comment>
<feature type="transmembrane region" description="Helical" evidence="5">
    <location>
        <begin position="60"/>
        <end position="79"/>
    </location>
</feature>
<keyword evidence="4 5" id="KW-0472">Membrane</keyword>
<dbReference type="PROSITE" id="PS50850">
    <property type="entry name" value="MFS"/>
    <property type="match status" value="1"/>
</dbReference>
<feature type="transmembrane region" description="Helical" evidence="5">
    <location>
        <begin position="327"/>
        <end position="345"/>
    </location>
</feature>
<dbReference type="Proteomes" id="UP000062255">
    <property type="component" value="Chromosome"/>
</dbReference>
<dbReference type="InterPro" id="IPR036259">
    <property type="entry name" value="MFS_trans_sf"/>
</dbReference>
<evidence type="ECO:0000256" key="3">
    <source>
        <dbReference type="ARBA" id="ARBA00022989"/>
    </source>
</evidence>
<dbReference type="Gene3D" id="1.20.1250.20">
    <property type="entry name" value="MFS general substrate transporter like domains"/>
    <property type="match status" value="2"/>
</dbReference>
<organism evidence="7 8">
    <name type="scientific">Mycolicibacterium goodii</name>
    <name type="common">Mycobacterium goodii</name>
    <dbReference type="NCBI Taxonomy" id="134601"/>
    <lineage>
        <taxon>Bacteria</taxon>
        <taxon>Bacillati</taxon>
        <taxon>Actinomycetota</taxon>
        <taxon>Actinomycetes</taxon>
        <taxon>Mycobacteriales</taxon>
        <taxon>Mycobacteriaceae</taxon>
        <taxon>Mycolicibacterium</taxon>
    </lineage>
</organism>
<dbReference type="CDD" id="cd17319">
    <property type="entry name" value="MFS_ExuT_GudP_like"/>
    <property type="match status" value="1"/>
</dbReference>
<feature type="transmembrane region" description="Helical" evidence="5">
    <location>
        <begin position="20"/>
        <end position="39"/>
    </location>
</feature>
<evidence type="ECO:0000313" key="7">
    <source>
        <dbReference type="EMBL" id="AKS31033.1"/>
    </source>
</evidence>
<dbReference type="PANTHER" id="PTHR11662:SF333">
    <property type="entry name" value="D-GALACTONATE TRANSPORTER"/>
    <property type="match status" value="1"/>
</dbReference>
<feature type="domain" description="Major facilitator superfamily (MFS) profile" evidence="6">
    <location>
        <begin position="26"/>
        <end position="438"/>
    </location>
</feature>
<dbReference type="InterPro" id="IPR050382">
    <property type="entry name" value="MFS_Na/Anion_cotransporter"/>
</dbReference>
<sequence length="447" mass="48499">MTQYTTGKSGAAPQLASQASRARILIAVMLFITVVINYMDRANLSIAMPAIADEMDLTKAQQGLLLSAFGWTYAALQIPGGWLVDRVRPRVLYPVCLALWSLATLFMGIIGGFVALIALRLLVGVFEAPAYPINNRVATTWFPERERASVIGFYTSGQFIGLALLTPVLSWLQAVMSWHWVFIVTGAIGICWAGLWYLKYREPRDSNANEAELELIESGGGLVDVAQEQSQRASVTSAVTRADVATVLGRRKLWGIYLGQFCLTSTLWFFLTWFPTYLVEYRGMDYIKTGFLASLPFIAALVGVLFSGVLSDFLLRRGVSLGAARKGPIIAGLLLTTAMLGANYTDSTAMVVLFLSIAFFGNGLASITWSLVSALAPKRLLGLTGGMFNFIGNLSSIATPIIIGLLVTDESFAPGFVYMTVVTLIGIASYVLLVGRVERVPEKAQPA</sequence>
<evidence type="ECO:0000256" key="1">
    <source>
        <dbReference type="ARBA" id="ARBA00004651"/>
    </source>
</evidence>
<dbReference type="RefSeq" id="WP_049743443.1">
    <property type="nucleotide sequence ID" value="NZ_CP012150.1"/>
</dbReference>
<dbReference type="PIRSF" id="PIRSF002808">
    <property type="entry name" value="Hexose_phosphate_transp"/>
    <property type="match status" value="1"/>
</dbReference>
<reference evidence="7 8" key="1">
    <citation type="submission" date="2015-07" db="EMBL/GenBank/DDBJ databases">
        <title>Complete genome sequence of Mycobacterium goodii X7B, a facultative thermophilic biodesulfurizing bacterium.</title>
        <authorList>
            <person name="Yu B."/>
            <person name="Li F."/>
            <person name="Xu P."/>
        </authorList>
    </citation>
    <scope>NUCLEOTIDE SEQUENCE [LARGE SCALE GENOMIC DNA]</scope>
    <source>
        <strain evidence="7 8">X7B</strain>
    </source>
</reference>
<accession>A0A0K0X171</accession>
<dbReference type="InterPro" id="IPR000849">
    <property type="entry name" value="Sugar_P_transporter"/>
</dbReference>
<dbReference type="InterPro" id="IPR011701">
    <property type="entry name" value="MFS"/>
</dbReference>
<proteinExistence type="predicted"/>
<dbReference type="GO" id="GO:0005886">
    <property type="term" value="C:plasma membrane"/>
    <property type="evidence" value="ECO:0007669"/>
    <property type="project" value="UniProtKB-SubCell"/>
</dbReference>
<dbReference type="InterPro" id="IPR020846">
    <property type="entry name" value="MFS_dom"/>
</dbReference>
<feature type="transmembrane region" description="Helical" evidence="5">
    <location>
        <begin position="388"/>
        <end position="407"/>
    </location>
</feature>
<dbReference type="Pfam" id="PF07690">
    <property type="entry name" value="MFS_1"/>
    <property type="match status" value="1"/>
</dbReference>
<feature type="transmembrane region" description="Helical" evidence="5">
    <location>
        <begin position="291"/>
        <end position="315"/>
    </location>
</feature>
<keyword evidence="3 5" id="KW-1133">Transmembrane helix</keyword>
<dbReference type="PATRIC" id="fig|134601.6.peg.652"/>